<dbReference type="InterPro" id="IPR011009">
    <property type="entry name" value="Kinase-like_dom_sf"/>
</dbReference>
<dbReference type="GO" id="GO:0004672">
    <property type="term" value="F:protein kinase activity"/>
    <property type="evidence" value="ECO:0007669"/>
    <property type="project" value="InterPro"/>
</dbReference>
<dbReference type="PROSITE" id="PS50011">
    <property type="entry name" value="PROTEIN_KINASE_DOM"/>
    <property type="match status" value="1"/>
</dbReference>
<reference evidence="2 3" key="1">
    <citation type="submission" date="2020-10" db="EMBL/GenBank/DDBJ databases">
        <title>The Coptis chinensis genome and diversification of protoberbering-type alkaloids.</title>
        <authorList>
            <person name="Wang B."/>
            <person name="Shu S."/>
            <person name="Song C."/>
            <person name="Liu Y."/>
        </authorList>
    </citation>
    <scope>NUCLEOTIDE SEQUENCE [LARGE SCALE GENOMIC DNA]</scope>
    <source>
        <strain evidence="2">HL-2020</strain>
        <tissue evidence="2">Leaf</tissue>
    </source>
</reference>
<dbReference type="Proteomes" id="UP000631114">
    <property type="component" value="Unassembled WGS sequence"/>
</dbReference>
<organism evidence="2 3">
    <name type="scientific">Coptis chinensis</name>
    <dbReference type="NCBI Taxonomy" id="261450"/>
    <lineage>
        <taxon>Eukaryota</taxon>
        <taxon>Viridiplantae</taxon>
        <taxon>Streptophyta</taxon>
        <taxon>Embryophyta</taxon>
        <taxon>Tracheophyta</taxon>
        <taxon>Spermatophyta</taxon>
        <taxon>Magnoliopsida</taxon>
        <taxon>Ranunculales</taxon>
        <taxon>Ranunculaceae</taxon>
        <taxon>Coptidoideae</taxon>
        <taxon>Coptis</taxon>
    </lineage>
</organism>
<dbReference type="PANTHER" id="PTHR48055">
    <property type="entry name" value="LEUCINE-RICH REPEAT RECEPTOR PROTEIN KINASE EMS1"/>
    <property type="match status" value="1"/>
</dbReference>
<dbReference type="InterPro" id="IPR000719">
    <property type="entry name" value="Prot_kinase_dom"/>
</dbReference>
<dbReference type="AlphaFoldDB" id="A0A835HRM2"/>
<dbReference type="InterPro" id="IPR051564">
    <property type="entry name" value="LRR_receptor-like_kinase"/>
</dbReference>
<dbReference type="Pfam" id="PF00069">
    <property type="entry name" value="Pkinase"/>
    <property type="match status" value="1"/>
</dbReference>
<evidence type="ECO:0000259" key="1">
    <source>
        <dbReference type="PROSITE" id="PS50011"/>
    </source>
</evidence>
<feature type="domain" description="Protein kinase" evidence="1">
    <location>
        <begin position="1"/>
        <end position="261"/>
    </location>
</feature>
<proteinExistence type="predicted"/>
<sequence length="261" mass="29283">MDEQGVEFKAIVANGLKLGASLAMAEHIPWLRWMFHWRRRICQAWGTLYLTMSRWTLSDRLKVCVSVANGLVYLHSEYGEPIVHCDLKPSNILFDGDWEPHVSDFGTARMLGVNLQNGSNISSSLAFQGTVGYLAPGTFFHSSFPVVDIYIHDNRTCIVPYLCTTLGGRRSPGLTTAPQEMRRLYLLSATSKGFNLTGISDYEQVVMDMKVLKDVQELKHDVEELNITKDVDDGRVAETNGESKLAGDIEELKIKLRKVEA</sequence>
<dbReference type="PROSITE" id="PS00108">
    <property type="entry name" value="PROTEIN_KINASE_ST"/>
    <property type="match status" value="1"/>
</dbReference>
<dbReference type="EMBL" id="JADFTS010000006">
    <property type="protein sequence ID" value="KAF9603606.1"/>
    <property type="molecule type" value="Genomic_DNA"/>
</dbReference>
<accession>A0A835HRM2</accession>
<dbReference type="SUPFAM" id="SSF56112">
    <property type="entry name" value="Protein kinase-like (PK-like)"/>
    <property type="match status" value="1"/>
</dbReference>
<dbReference type="GO" id="GO:0016020">
    <property type="term" value="C:membrane"/>
    <property type="evidence" value="ECO:0007669"/>
    <property type="project" value="TreeGrafter"/>
</dbReference>
<comment type="caution">
    <text evidence="2">The sequence shown here is derived from an EMBL/GenBank/DDBJ whole genome shotgun (WGS) entry which is preliminary data.</text>
</comment>
<dbReference type="GO" id="GO:0005524">
    <property type="term" value="F:ATP binding"/>
    <property type="evidence" value="ECO:0007669"/>
    <property type="project" value="InterPro"/>
</dbReference>
<evidence type="ECO:0000313" key="2">
    <source>
        <dbReference type="EMBL" id="KAF9603606.1"/>
    </source>
</evidence>
<name>A0A835HRM2_9MAGN</name>
<dbReference type="OrthoDB" id="1724816at2759"/>
<dbReference type="Gene3D" id="1.10.510.10">
    <property type="entry name" value="Transferase(Phosphotransferase) domain 1"/>
    <property type="match status" value="1"/>
</dbReference>
<dbReference type="InterPro" id="IPR008271">
    <property type="entry name" value="Ser/Thr_kinase_AS"/>
</dbReference>
<dbReference type="PANTHER" id="PTHR48055:SF57">
    <property type="entry name" value="PROTEIN KINASE DOMAIN-CONTAINING PROTEIN"/>
    <property type="match status" value="1"/>
</dbReference>
<keyword evidence="3" id="KW-1185">Reference proteome</keyword>
<gene>
    <name evidence="2" type="ORF">IFM89_037105</name>
</gene>
<evidence type="ECO:0000313" key="3">
    <source>
        <dbReference type="Proteomes" id="UP000631114"/>
    </source>
</evidence>
<protein>
    <recommendedName>
        <fullName evidence="1">Protein kinase domain-containing protein</fullName>
    </recommendedName>
</protein>